<dbReference type="Pfam" id="PF13649">
    <property type="entry name" value="Methyltransf_25"/>
    <property type="match status" value="1"/>
</dbReference>
<keyword evidence="5" id="KW-1185">Reference proteome</keyword>
<dbReference type="InterPro" id="IPR041698">
    <property type="entry name" value="Methyltransf_25"/>
</dbReference>
<dbReference type="PANTHER" id="PTHR43861:SF1">
    <property type="entry name" value="TRANS-ACONITATE 2-METHYLTRANSFERASE"/>
    <property type="match status" value="1"/>
</dbReference>
<evidence type="ECO:0000256" key="2">
    <source>
        <dbReference type="ARBA" id="ARBA00022679"/>
    </source>
</evidence>
<feature type="domain" description="Methyltransferase" evidence="3">
    <location>
        <begin position="49"/>
        <end position="139"/>
    </location>
</feature>
<dbReference type="CDD" id="cd02440">
    <property type="entry name" value="AdoMet_MTases"/>
    <property type="match status" value="1"/>
</dbReference>
<evidence type="ECO:0000256" key="1">
    <source>
        <dbReference type="ARBA" id="ARBA00022603"/>
    </source>
</evidence>
<dbReference type="GO" id="GO:0008168">
    <property type="term" value="F:methyltransferase activity"/>
    <property type="evidence" value="ECO:0007669"/>
    <property type="project" value="UniProtKB-KW"/>
</dbReference>
<dbReference type="AlphaFoldDB" id="A0A1U6I5J6"/>
<accession>A0A1U6I5J6</accession>
<evidence type="ECO:0000313" key="4">
    <source>
        <dbReference type="EMBL" id="SLK03291.1"/>
    </source>
</evidence>
<proteinExistence type="predicted"/>
<protein>
    <submittedName>
        <fullName evidence="4">Methyltransferase domain-containing protein</fullName>
    </submittedName>
</protein>
<keyword evidence="2 4" id="KW-0808">Transferase</keyword>
<name>A0A1U6I5J6_9SPHN</name>
<dbReference type="Gene3D" id="3.40.50.150">
    <property type="entry name" value="Vaccinia Virus protein VP39"/>
    <property type="match status" value="1"/>
</dbReference>
<dbReference type="InterPro" id="IPR029063">
    <property type="entry name" value="SAM-dependent_MTases_sf"/>
</dbReference>
<dbReference type="EMBL" id="FVZE01000004">
    <property type="protein sequence ID" value="SLK03291.1"/>
    <property type="molecule type" value="Genomic_DNA"/>
</dbReference>
<sequence length="205" mass="22224">MMLAHRLARQLAHPKGLPGRLLGNAIDVVNRKPTRLAVDLLAPCPGEAVIDAGCGTGAAMAELLARADCRVTGADASATMLEAARQRLGPRASYLEAKLEDISLPDAAFDAVLALNVLYFESKDHAMLRRMRGLLKTGGRLVAYVTDRQSMENWSFAREGFHRLFDKETLCAALADAGFAQARIEVHEVAITRSVTGLLARAWRS</sequence>
<keyword evidence="1 4" id="KW-0489">Methyltransferase</keyword>
<dbReference type="PANTHER" id="PTHR43861">
    <property type="entry name" value="TRANS-ACONITATE 2-METHYLTRANSFERASE-RELATED"/>
    <property type="match status" value="1"/>
</dbReference>
<evidence type="ECO:0000259" key="3">
    <source>
        <dbReference type="Pfam" id="PF13649"/>
    </source>
</evidence>
<dbReference type="SUPFAM" id="SSF53335">
    <property type="entry name" value="S-adenosyl-L-methionine-dependent methyltransferases"/>
    <property type="match status" value="1"/>
</dbReference>
<dbReference type="RefSeq" id="WP_079730874.1">
    <property type="nucleotide sequence ID" value="NZ_FVZE01000004.1"/>
</dbReference>
<reference evidence="5" key="1">
    <citation type="submission" date="2017-02" db="EMBL/GenBank/DDBJ databases">
        <authorList>
            <person name="Varghese N."/>
            <person name="Submissions S."/>
        </authorList>
    </citation>
    <scope>NUCLEOTIDE SEQUENCE [LARGE SCALE GENOMIC DNA]</scope>
    <source>
        <strain evidence="5">SM117</strain>
    </source>
</reference>
<gene>
    <name evidence="4" type="ORF">SAMN06295987_104214</name>
</gene>
<organism evidence="4 5">
    <name type="scientific">Novosphingobium mathurense</name>
    <dbReference type="NCBI Taxonomy" id="428990"/>
    <lineage>
        <taxon>Bacteria</taxon>
        <taxon>Pseudomonadati</taxon>
        <taxon>Pseudomonadota</taxon>
        <taxon>Alphaproteobacteria</taxon>
        <taxon>Sphingomonadales</taxon>
        <taxon>Sphingomonadaceae</taxon>
        <taxon>Novosphingobium</taxon>
    </lineage>
</organism>
<dbReference type="STRING" id="428990.SAMN06295987_104214"/>
<dbReference type="Proteomes" id="UP000190989">
    <property type="component" value="Unassembled WGS sequence"/>
</dbReference>
<dbReference type="GO" id="GO:0032259">
    <property type="term" value="P:methylation"/>
    <property type="evidence" value="ECO:0007669"/>
    <property type="project" value="UniProtKB-KW"/>
</dbReference>
<evidence type="ECO:0000313" key="5">
    <source>
        <dbReference type="Proteomes" id="UP000190989"/>
    </source>
</evidence>